<keyword evidence="5" id="KW-0146">Chitin degradation</keyword>
<keyword evidence="8" id="KW-0624">Polysaccharide degradation</keyword>
<keyword evidence="4" id="KW-0378">Hydrolase</keyword>
<dbReference type="SUPFAM" id="SSF57016">
    <property type="entry name" value="Plant lectins/antimicrobial peptides"/>
    <property type="match status" value="1"/>
</dbReference>
<protein>
    <recommendedName>
        <fullName evidence="2">chitinase</fullName>
        <ecNumber evidence="2">3.2.1.14</ecNumber>
    </recommendedName>
</protein>
<organism evidence="9 10">
    <name type="scientific">Gossypium arboreum</name>
    <name type="common">Tree cotton</name>
    <name type="synonym">Gossypium nanking</name>
    <dbReference type="NCBI Taxonomy" id="29729"/>
    <lineage>
        <taxon>Eukaryota</taxon>
        <taxon>Viridiplantae</taxon>
        <taxon>Streptophyta</taxon>
        <taxon>Embryophyta</taxon>
        <taxon>Tracheophyta</taxon>
        <taxon>Spermatophyta</taxon>
        <taxon>Magnoliopsida</taxon>
        <taxon>eudicotyledons</taxon>
        <taxon>Gunneridae</taxon>
        <taxon>Pentapetalae</taxon>
        <taxon>rosids</taxon>
        <taxon>malvids</taxon>
        <taxon>Malvales</taxon>
        <taxon>Malvaceae</taxon>
        <taxon>Malvoideae</taxon>
        <taxon>Gossypium</taxon>
    </lineage>
</organism>
<reference evidence="9 10" key="1">
    <citation type="submission" date="2023-03" db="EMBL/GenBank/DDBJ databases">
        <title>WGS of Gossypium arboreum.</title>
        <authorList>
            <person name="Yu D."/>
        </authorList>
    </citation>
    <scope>NUCLEOTIDE SEQUENCE [LARGE SCALE GENOMIC DNA]</scope>
    <source>
        <tissue evidence="9">Leaf</tissue>
    </source>
</reference>
<keyword evidence="7" id="KW-0326">Glycosidase</keyword>
<evidence type="ECO:0000256" key="2">
    <source>
        <dbReference type="ARBA" id="ARBA00012729"/>
    </source>
</evidence>
<dbReference type="InterPro" id="IPR036861">
    <property type="entry name" value="Endochitinase-like_sf"/>
</dbReference>
<comment type="catalytic activity">
    <reaction evidence="1">
        <text>Random endo-hydrolysis of N-acetyl-beta-D-glucosaminide (1-&gt;4)-beta-linkages in chitin and chitodextrins.</text>
        <dbReference type="EC" id="3.2.1.14"/>
    </reaction>
</comment>
<evidence type="ECO:0000256" key="3">
    <source>
        <dbReference type="ARBA" id="ARBA00022669"/>
    </source>
</evidence>
<dbReference type="PANTHER" id="PTHR22595:SF197">
    <property type="entry name" value="CHITINASE FAMILY PROTEIN"/>
    <property type="match status" value="1"/>
</dbReference>
<evidence type="ECO:0000256" key="1">
    <source>
        <dbReference type="ARBA" id="ARBA00000822"/>
    </source>
</evidence>
<proteinExistence type="predicted"/>
<keyword evidence="3" id="KW-0147">Chitin-binding</keyword>
<keyword evidence="10" id="KW-1185">Reference proteome</keyword>
<sequence>MMTEKWLNGNALVRTSLQDGEALRWLKSQAHEIVRGGKDCLANQHGYCGQGNDYCGTGCKEGPCFSKSSTGASVASIISPQFFNGIISQARADCAGKKFYTR</sequence>
<gene>
    <name evidence="9" type="ORF">PVK06_034691</name>
</gene>
<evidence type="ECO:0000256" key="7">
    <source>
        <dbReference type="ARBA" id="ARBA00023295"/>
    </source>
</evidence>
<evidence type="ECO:0000313" key="10">
    <source>
        <dbReference type="Proteomes" id="UP001358586"/>
    </source>
</evidence>
<dbReference type="EMBL" id="JARKNE010000010">
    <property type="protein sequence ID" value="KAK5793541.1"/>
    <property type="molecule type" value="Genomic_DNA"/>
</dbReference>
<dbReference type="Gene3D" id="3.30.60.10">
    <property type="entry name" value="Endochitinase-like"/>
    <property type="match status" value="1"/>
</dbReference>
<dbReference type="Proteomes" id="UP001358586">
    <property type="component" value="Chromosome 10"/>
</dbReference>
<dbReference type="EC" id="3.2.1.14" evidence="2"/>
<evidence type="ECO:0000256" key="5">
    <source>
        <dbReference type="ARBA" id="ARBA00023024"/>
    </source>
</evidence>
<dbReference type="PANTHER" id="PTHR22595">
    <property type="entry name" value="CHITINASE-RELATED"/>
    <property type="match status" value="1"/>
</dbReference>
<name>A0ABR0NEU1_GOSAR</name>
<comment type="caution">
    <text evidence="9">The sequence shown here is derived from an EMBL/GenBank/DDBJ whole genome shotgun (WGS) entry which is preliminary data.</text>
</comment>
<accession>A0ABR0NEU1</accession>
<keyword evidence="6" id="KW-0119">Carbohydrate metabolism</keyword>
<evidence type="ECO:0000313" key="9">
    <source>
        <dbReference type="EMBL" id="KAK5793541.1"/>
    </source>
</evidence>
<evidence type="ECO:0000256" key="8">
    <source>
        <dbReference type="ARBA" id="ARBA00023326"/>
    </source>
</evidence>
<evidence type="ECO:0000256" key="4">
    <source>
        <dbReference type="ARBA" id="ARBA00022801"/>
    </source>
</evidence>
<evidence type="ECO:0000256" key="6">
    <source>
        <dbReference type="ARBA" id="ARBA00023277"/>
    </source>
</evidence>